<evidence type="ECO:0000256" key="9">
    <source>
        <dbReference type="ARBA" id="ARBA00022801"/>
    </source>
</evidence>
<dbReference type="GO" id="GO:0000701">
    <property type="term" value="F:purine-specific mismatch base pair DNA N-glycosylase activity"/>
    <property type="evidence" value="ECO:0007669"/>
    <property type="project" value="UniProtKB-EC"/>
</dbReference>
<comment type="catalytic activity">
    <reaction evidence="1 14">
        <text>Hydrolyzes free adenine bases from 7,8-dihydro-8-oxoguanine:adenine mismatched double-stranded DNA, leaving an apurinic site.</text>
        <dbReference type="EC" id="3.2.2.31"/>
    </reaction>
</comment>
<keyword evidence="7" id="KW-0479">Metal-binding</keyword>
<dbReference type="GO" id="GO:0035485">
    <property type="term" value="F:adenine/guanine mispair binding"/>
    <property type="evidence" value="ECO:0007669"/>
    <property type="project" value="TreeGrafter"/>
</dbReference>
<evidence type="ECO:0000256" key="8">
    <source>
        <dbReference type="ARBA" id="ARBA00022763"/>
    </source>
</evidence>
<dbReference type="InterPro" id="IPR029119">
    <property type="entry name" value="MutY_C"/>
</dbReference>
<dbReference type="GO" id="GO:0006284">
    <property type="term" value="P:base-excision repair"/>
    <property type="evidence" value="ECO:0007669"/>
    <property type="project" value="UniProtKB-UniRule"/>
</dbReference>
<dbReference type="Gene3D" id="1.10.1670.10">
    <property type="entry name" value="Helix-hairpin-Helix base-excision DNA repair enzymes (C-terminal)"/>
    <property type="match status" value="1"/>
</dbReference>
<dbReference type="GO" id="GO:0034039">
    <property type="term" value="F:8-oxo-7,8-dihydroguanine DNA N-glycosylase activity"/>
    <property type="evidence" value="ECO:0007669"/>
    <property type="project" value="TreeGrafter"/>
</dbReference>
<reference evidence="17" key="1">
    <citation type="journal article" date="2018" name="Front. Microbiol.">
        <title>Genome-Based Analysis Reveals the Taxonomy and Diversity of the Family Idiomarinaceae.</title>
        <authorList>
            <person name="Liu Y."/>
            <person name="Lai Q."/>
            <person name="Shao Z."/>
        </authorList>
    </citation>
    <scope>NUCLEOTIDE SEQUENCE [LARGE SCALE GENOMIC DNA]</scope>
    <source>
        <strain evidence="17">AIS</strain>
    </source>
</reference>
<dbReference type="InterPro" id="IPR003265">
    <property type="entry name" value="HhH-GPD_domain"/>
</dbReference>
<dbReference type="SMART" id="SM00478">
    <property type="entry name" value="ENDO3c"/>
    <property type="match status" value="1"/>
</dbReference>
<name>A0A432WKQ5_9GAMM</name>
<dbReference type="AlphaFoldDB" id="A0A432WKQ5"/>
<keyword evidence="11" id="KW-0411">Iron-sulfur</keyword>
<protein>
    <recommendedName>
        <fullName evidence="5 14">Adenine DNA glycosylase</fullName>
        <ecNumber evidence="4 14">3.2.2.31</ecNumber>
    </recommendedName>
</protein>
<evidence type="ECO:0000256" key="4">
    <source>
        <dbReference type="ARBA" id="ARBA00012045"/>
    </source>
</evidence>
<gene>
    <name evidence="16" type="primary">mutY</name>
    <name evidence="16" type="ORF">CWE13_12255</name>
</gene>
<dbReference type="GO" id="GO:0051539">
    <property type="term" value="F:4 iron, 4 sulfur cluster binding"/>
    <property type="evidence" value="ECO:0007669"/>
    <property type="project" value="UniProtKB-UniRule"/>
</dbReference>
<dbReference type="InterPro" id="IPR000445">
    <property type="entry name" value="HhH_motif"/>
</dbReference>
<dbReference type="Gene3D" id="1.10.340.30">
    <property type="entry name" value="Hypothetical protein, domain 2"/>
    <property type="match status" value="1"/>
</dbReference>
<dbReference type="GO" id="GO:0046872">
    <property type="term" value="F:metal ion binding"/>
    <property type="evidence" value="ECO:0007669"/>
    <property type="project" value="UniProtKB-UniRule"/>
</dbReference>
<dbReference type="FunFam" id="1.10.340.30:FF:000002">
    <property type="entry name" value="Adenine DNA glycosylase"/>
    <property type="match status" value="1"/>
</dbReference>
<dbReference type="SUPFAM" id="SSF55811">
    <property type="entry name" value="Nudix"/>
    <property type="match status" value="1"/>
</dbReference>
<evidence type="ECO:0000256" key="3">
    <source>
        <dbReference type="ARBA" id="ARBA00008343"/>
    </source>
</evidence>
<dbReference type="Pfam" id="PF00730">
    <property type="entry name" value="HhH-GPD"/>
    <property type="match status" value="1"/>
</dbReference>
<feature type="domain" description="HhH-GPD" evidence="15">
    <location>
        <begin position="49"/>
        <end position="200"/>
    </location>
</feature>
<evidence type="ECO:0000313" key="16">
    <source>
        <dbReference type="EMBL" id="RUO34392.1"/>
    </source>
</evidence>
<evidence type="ECO:0000256" key="12">
    <source>
        <dbReference type="ARBA" id="ARBA00023204"/>
    </source>
</evidence>
<keyword evidence="13 14" id="KW-0326">Glycosidase</keyword>
<dbReference type="InterPro" id="IPR011257">
    <property type="entry name" value="DNA_glycosylase"/>
</dbReference>
<dbReference type="GO" id="GO:0006298">
    <property type="term" value="P:mismatch repair"/>
    <property type="evidence" value="ECO:0007669"/>
    <property type="project" value="TreeGrafter"/>
</dbReference>
<dbReference type="CDD" id="cd00056">
    <property type="entry name" value="ENDO3c"/>
    <property type="match status" value="1"/>
</dbReference>
<evidence type="ECO:0000256" key="14">
    <source>
        <dbReference type="RuleBase" id="RU365096"/>
    </source>
</evidence>
<evidence type="ECO:0000256" key="7">
    <source>
        <dbReference type="ARBA" id="ARBA00022723"/>
    </source>
</evidence>
<dbReference type="EMBL" id="PIPP01000007">
    <property type="protein sequence ID" value="RUO34392.1"/>
    <property type="molecule type" value="Genomic_DNA"/>
</dbReference>
<dbReference type="CDD" id="cd03431">
    <property type="entry name" value="NUDIX_DNA_Glycosylase_C-MutY"/>
    <property type="match status" value="1"/>
</dbReference>
<dbReference type="InterPro" id="IPR023170">
    <property type="entry name" value="HhH_base_excis_C"/>
</dbReference>
<keyword evidence="17" id="KW-1185">Reference proteome</keyword>
<dbReference type="Pfam" id="PF14815">
    <property type="entry name" value="NUDIX_4"/>
    <property type="match status" value="1"/>
</dbReference>
<evidence type="ECO:0000256" key="2">
    <source>
        <dbReference type="ARBA" id="ARBA00002933"/>
    </source>
</evidence>
<dbReference type="Proteomes" id="UP000286934">
    <property type="component" value="Unassembled WGS sequence"/>
</dbReference>
<sequence length="363" mass="41225">MQPSNKTQNQLNVGDFANTVLAWQHSHGRHDLPWQKPATPYRVLVSEIMLQQTQVATVIPYFQRWMQVFPNIETLANASEDEVMAQWQGLGYYSRARNLQKAARYIVEELSGEFPRELTDIEKIPGVGRYTAGAIRSFAYDAYGPIVDGNVRRLFCRLFGIEGQVTSSAVNKTLWRHAEQLTPKTNNRNFAQGLLDLGATLCKKRNPNCQACPFSTECVAYRENKIEILPTPKIKKTTPVKEGHFIWLEDNALVLEKRPDKGIWASLWSLPEVTEAPKGATLKGRFKHVFSHYKLEANVWQLNAPQDNSANNAVALHEKLGTYERQSSHTTSIKSREEFQALGLPAPIRVFIEEHWPHSNASE</sequence>
<dbReference type="PROSITE" id="PS01155">
    <property type="entry name" value="ENDONUCLEASE_III_2"/>
    <property type="match status" value="1"/>
</dbReference>
<dbReference type="GO" id="GO:0032357">
    <property type="term" value="F:oxidized purine DNA binding"/>
    <property type="evidence" value="ECO:0007669"/>
    <property type="project" value="TreeGrafter"/>
</dbReference>
<dbReference type="Gene3D" id="3.90.79.10">
    <property type="entry name" value="Nucleoside Triphosphate Pyrophosphohydrolase"/>
    <property type="match status" value="1"/>
</dbReference>
<dbReference type="RefSeq" id="WP_126809001.1">
    <property type="nucleotide sequence ID" value="NZ_PIPP01000007.1"/>
</dbReference>
<evidence type="ECO:0000256" key="10">
    <source>
        <dbReference type="ARBA" id="ARBA00023004"/>
    </source>
</evidence>
<dbReference type="EC" id="3.2.2.31" evidence="4 14"/>
<dbReference type="PANTHER" id="PTHR42944:SF1">
    <property type="entry name" value="ADENINE DNA GLYCOSYLASE"/>
    <property type="match status" value="1"/>
</dbReference>
<comment type="function">
    <text evidence="2">Adenine glycosylase active on G-A mispairs. MutY also corrects error-prone DNA synthesis past GO lesions which are due to the oxidatively damaged form of guanine: 7,8-dihydro-8-oxoguanine (8-oxo-dGTP).</text>
</comment>
<keyword evidence="8 14" id="KW-0227">DNA damage</keyword>
<evidence type="ECO:0000313" key="17">
    <source>
        <dbReference type="Proteomes" id="UP000286934"/>
    </source>
</evidence>
<dbReference type="InterPro" id="IPR005760">
    <property type="entry name" value="A/G_AdeGlyc_MutY"/>
</dbReference>
<keyword evidence="10 14" id="KW-0408">Iron</keyword>
<keyword evidence="12" id="KW-0234">DNA repair</keyword>
<evidence type="ECO:0000259" key="15">
    <source>
        <dbReference type="SMART" id="SM00478"/>
    </source>
</evidence>
<comment type="similarity">
    <text evidence="3 14">Belongs to the Nth/MutY family.</text>
</comment>
<dbReference type="SUPFAM" id="SSF48150">
    <property type="entry name" value="DNA-glycosylase"/>
    <property type="match status" value="1"/>
</dbReference>
<dbReference type="InterPro" id="IPR004036">
    <property type="entry name" value="Endonuclease-III-like_CS2"/>
</dbReference>
<organism evidence="16 17">
    <name type="scientific">Aliidiomarina shirensis</name>
    <dbReference type="NCBI Taxonomy" id="1048642"/>
    <lineage>
        <taxon>Bacteria</taxon>
        <taxon>Pseudomonadati</taxon>
        <taxon>Pseudomonadota</taxon>
        <taxon>Gammaproteobacteria</taxon>
        <taxon>Alteromonadales</taxon>
        <taxon>Idiomarinaceae</taxon>
        <taxon>Aliidiomarina</taxon>
    </lineage>
</organism>
<evidence type="ECO:0000256" key="11">
    <source>
        <dbReference type="ARBA" id="ARBA00023014"/>
    </source>
</evidence>
<dbReference type="OrthoDB" id="9802365at2"/>
<evidence type="ECO:0000256" key="13">
    <source>
        <dbReference type="ARBA" id="ARBA00023295"/>
    </source>
</evidence>
<dbReference type="NCBIfam" id="TIGR01084">
    <property type="entry name" value="mutY"/>
    <property type="match status" value="1"/>
</dbReference>
<accession>A0A432WKQ5</accession>
<evidence type="ECO:0000256" key="5">
    <source>
        <dbReference type="ARBA" id="ARBA00022023"/>
    </source>
</evidence>
<comment type="cofactor">
    <cofactor evidence="14">
        <name>[4Fe-4S] cluster</name>
        <dbReference type="ChEBI" id="CHEBI:49883"/>
    </cofactor>
    <text evidence="14">Binds 1 [4Fe-4S] cluster.</text>
</comment>
<dbReference type="InterPro" id="IPR044298">
    <property type="entry name" value="MIG/MutY"/>
</dbReference>
<dbReference type="Pfam" id="PF00633">
    <property type="entry name" value="HHH"/>
    <property type="match status" value="1"/>
</dbReference>
<keyword evidence="6" id="KW-0004">4Fe-4S</keyword>
<comment type="caution">
    <text evidence="16">The sequence shown here is derived from an EMBL/GenBank/DDBJ whole genome shotgun (WGS) entry which is preliminary data.</text>
</comment>
<evidence type="ECO:0000256" key="6">
    <source>
        <dbReference type="ARBA" id="ARBA00022485"/>
    </source>
</evidence>
<dbReference type="InterPro" id="IPR015797">
    <property type="entry name" value="NUDIX_hydrolase-like_dom_sf"/>
</dbReference>
<keyword evidence="9" id="KW-0378">Hydrolase</keyword>
<dbReference type="PANTHER" id="PTHR42944">
    <property type="entry name" value="ADENINE DNA GLYCOSYLASE"/>
    <property type="match status" value="1"/>
</dbReference>
<proteinExistence type="inferred from homology"/>
<evidence type="ECO:0000256" key="1">
    <source>
        <dbReference type="ARBA" id="ARBA00000843"/>
    </source>
</evidence>